<accession>A0ABQ6WLT8</accession>
<evidence type="ECO:0000313" key="2">
    <source>
        <dbReference type="Proteomes" id="UP000325395"/>
    </source>
</evidence>
<organism evidence="1 2">
    <name type="scientific">Aspergillus pseudocaelatus</name>
    <dbReference type="NCBI Taxonomy" id="1825620"/>
    <lineage>
        <taxon>Eukaryota</taxon>
        <taxon>Fungi</taxon>
        <taxon>Dikarya</taxon>
        <taxon>Ascomycota</taxon>
        <taxon>Pezizomycotina</taxon>
        <taxon>Eurotiomycetes</taxon>
        <taxon>Eurotiomycetidae</taxon>
        <taxon>Eurotiales</taxon>
        <taxon>Aspergillaceae</taxon>
        <taxon>Aspergillus</taxon>
        <taxon>Aspergillus subgen. Circumdati</taxon>
    </lineage>
</organism>
<reference evidence="1 2" key="1">
    <citation type="submission" date="2019-04" db="EMBL/GenBank/DDBJ databases">
        <authorList>
            <consortium name="DOE Joint Genome Institute"/>
            <person name="Mondo S."/>
            <person name="Kjaerbolling I."/>
            <person name="Vesth T."/>
            <person name="Frisvad J.C."/>
            <person name="Nybo J.L."/>
            <person name="Theobald S."/>
            <person name="Kildgaard S."/>
            <person name="Isbrandt T."/>
            <person name="Kuo A."/>
            <person name="Sato A."/>
            <person name="Lyhne E.K."/>
            <person name="Kogle M.E."/>
            <person name="Wiebenga A."/>
            <person name="Kun R.S."/>
            <person name="Lubbers R.J."/>
            <person name="Makela M.R."/>
            <person name="Barry K."/>
            <person name="Chovatia M."/>
            <person name="Clum A."/>
            <person name="Daum C."/>
            <person name="Haridas S."/>
            <person name="He G."/>
            <person name="LaButti K."/>
            <person name="Lipzen A."/>
            <person name="Riley R."/>
            <person name="Salamov A."/>
            <person name="Simmons B.A."/>
            <person name="Magnuson J.K."/>
            <person name="Henrissat B."/>
            <person name="Mortensen U.H."/>
            <person name="Larsen T.O."/>
            <person name="Devries R.P."/>
            <person name="Grigoriev I.V."/>
            <person name="Machida M."/>
            <person name="Baker S.E."/>
            <person name="Andersen M.R."/>
            <person name="Cantor M.N."/>
            <person name="Hua S.X."/>
        </authorList>
    </citation>
    <scope>NUCLEOTIDE SEQUENCE [LARGE SCALE GENOMIC DNA]</scope>
    <source>
        <strain evidence="1 2">CBS 117616</strain>
    </source>
</reference>
<sequence length="56" mass="6208">MVFLKDKLDAVLDGELFQWSCANIAHERDQVLADALEGKESADILSSTLTDKDFHG</sequence>
<evidence type="ECO:0000313" key="1">
    <source>
        <dbReference type="EMBL" id="KAE8418094.1"/>
    </source>
</evidence>
<dbReference type="Proteomes" id="UP000325395">
    <property type="component" value="Unassembled WGS sequence"/>
</dbReference>
<keyword evidence="2" id="KW-1185">Reference proteome</keyword>
<protein>
    <submittedName>
        <fullName evidence="1">Uncharacterized protein</fullName>
    </submittedName>
</protein>
<gene>
    <name evidence="1" type="ORF">BDV36DRAFT_254964</name>
</gene>
<proteinExistence type="predicted"/>
<name>A0ABQ6WLT8_9EURO</name>
<dbReference type="EMBL" id="ML735730">
    <property type="protein sequence ID" value="KAE8418094.1"/>
    <property type="molecule type" value="Genomic_DNA"/>
</dbReference>